<sequence length="212" mass="23339">MLPVFPLRGAILLPRATLTLNVFEPRYLALIEHALANHRLLGIVQPDPDTGSDESPEGKDVPLRAVGCAGRITAFDETEEGRMMISLFGVARFTLGKEIPSDTPFRMWDVDFSSYADDFISGHGEDAVDRPRLLETLRSYLEANNLSADWERINSATNERLVNTLAILSPYGPEEKQALLQAKTLPERAEALVALAEMELASRDDGSGTSIQ</sequence>
<dbReference type="PANTHER" id="PTHR46732">
    <property type="entry name" value="ATP-DEPENDENT PROTEASE LA (LON) DOMAIN PROTEIN"/>
    <property type="match status" value="1"/>
</dbReference>
<dbReference type="AlphaFoldDB" id="A0A1E3WB85"/>
<dbReference type="Proteomes" id="UP000095042">
    <property type="component" value="Unassembled WGS sequence"/>
</dbReference>
<evidence type="ECO:0000313" key="2">
    <source>
        <dbReference type="EMBL" id="ODS02782.1"/>
    </source>
</evidence>
<dbReference type="InterPro" id="IPR015947">
    <property type="entry name" value="PUA-like_sf"/>
</dbReference>
<dbReference type="InterPro" id="IPR046336">
    <property type="entry name" value="Lon_prtase_N_sf"/>
</dbReference>
<dbReference type="InterPro" id="IPR003111">
    <property type="entry name" value="Lon_prtase_N"/>
</dbReference>
<proteinExistence type="predicted"/>
<name>A0A1E3WB85_9HYPH</name>
<comment type="caution">
    <text evidence="2">The sequence shown here is derived from an EMBL/GenBank/DDBJ whole genome shotgun (WGS) entry which is preliminary data.</text>
</comment>
<dbReference type="PROSITE" id="PS51787">
    <property type="entry name" value="LON_N"/>
    <property type="match status" value="1"/>
</dbReference>
<protein>
    <submittedName>
        <fullName evidence="2">Peptidase S16</fullName>
    </submittedName>
</protein>
<feature type="domain" description="Lon N-terminal" evidence="1">
    <location>
        <begin position="2"/>
        <end position="200"/>
    </location>
</feature>
<dbReference type="Pfam" id="PF02190">
    <property type="entry name" value="LON_substr_bdg"/>
    <property type="match status" value="1"/>
</dbReference>
<dbReference type="EMBL" id="LPWD01000233">
    <property type="protein sequence ID" value="ODS02782.1"/>
    <property type="molecule type" value="Genomic_DNA"/>
</dbReference>
<dbReference type="SMART" id="SM00464">
    <property type="entry name" value="LON"/>
    <property type="match status" value="1"/>
</dbReference>
<evidence type="ECO:0000259" key="1">
    <source>
        <dbReference type="PROSITE" id="PS51787"/>
    </source>
</evidence>
<keyword evidence="3" id="KW-1185">Reference proteome</keyword>
<reference evidence="2 3" key="1">
    <citation type="journal article" date="2016" name="Environ. Microbiol.">
        <title>New Methyloceanibacter diversity from North Sea sediments includes methanotroph containing solely the soluble methane monooxygenase.</title>
        <authorList>
            <person name="Vekeman B."/>
            <person name="Kerckhof F.M."/>
            <person name="Cremers G."/>
            <person name="de Vos P."/>
            <person name="Vandamme P."/>
            <person name="Boon N."/>
            <person name="Op den Camp H.J."/>
            <person name="Heylen K."/>
        </authorList>
    </citation>
    <scope>NUCLEOTIDE SEQUENCE [LARGE SCALE GENOMIC DNA]</scope>
    <source>
        <strain evidence="2 3">R-67177</strain>
    </source>
</reference>
<organism evidence="2 3">
    <name type="scientific">Methyloceanibacter marginalis</name>
    <dbReference type="NCBI Taxonomy" id="1774971"/>
    <lineage>
        <taxon>Bacteria</taxon>
        <taxon>Pseudomonadati</taxon>
        <taxon>Pseudomonadota</taxon>
        <taxon>Alphaproteobacteria</taxon>
        <taxon>Hyphomicrobiales</taxon>
        <taxon>Hyphomicrobiaceae</taxon>
        <taxon>Methyloceanibacter</taxon>
    </lineage>
</organism>
<dbReference type="OrthoDB" id="9806457at2"/>
<dbReference type="Gene3D" id="2.30.130.40">
    <property type="entry name" value="LON domain-like"/>
    <property type="match status" value="1"/>
</dbReference>
<dbReference type="SUPFAM" id="SSF88697">
    <property type="entry name" value="PUA domain-like"/>
    <property type="match status" value="1"/>
</dbReference>
<accession>A0A1E3WB85</accession>
<dbReference type="PANTHER" id="PTHR46732:SF8">
    <property type="entry name" value="ATP-DEPENDENT PROTEASE LA (LON) DOMAIN PROTEIN"/>
    <property type="match status" value="1"/>
</dbReference>
<evidence type="ECO:0000313" key="3">
    <source>
        <dbReference type="Proteomes" id="UP000095042"/>
    </source>
</evidence>
<gene>
    <name evidence="2" type="ORF">AUC71_13445</name>
</gene>